<organism evidence="1 2">
    <name type="scientific">Taxus chinensis</name>
    <name type="common">Chinese yew</name>
    <name type="synonym">Taxus wallichiana var. chinensis</name>
    <dbReference type="NCBI Taxonomy" id="29808"/>
    <lineage>
        <taxon>Eukaryota</taxon>
        <taxon>Viridiplantae</taxon>
        <taxon>Streptophyta</taxon>
        <taxon>Embryophyta</taxon>
        <taxon>Tracheophyta</taxon>
        <taxon>Spermatophyta</taxon>
        <taxon>Pinopsida</taxon>
        <taxon>Pinidae</taxon>
        <taxon>Conifers II</taxon>
        <taxon>Cupressales</taxon>
        <taxon>Taxaceae</taxon>
        <taxon>Taxus</taxon>
    </lineage>
</organism>
<dbReference type="Proteomes" id="UP000824469">
    <property type="component" value="Unassembled WGS sequence"/>
</dbReference>
<name>A0AA38LKN8_TAXCH</name>
<feature type="non-terminal residue" evidence="1">
    <location>
        <position position="1"/>
    </location>
</feature>
<dbReference type="EMBL" id="JAHRHJ020000002">
    <property type="protein sequence ID" value="KAH9324562.1"/>
    <property type="molecule type" value="Genomic_DNA"/>
</dbReference>
<dbReference type="AlphaFoldDB" id="A0AA38LKN8"/>
<comment type="caution">
    <text evidence="1">The sequence shown here is derived from an EMBL/GenBank/DDBJ whole genome shotgun (WGS) entry which is preliminary data.</text>
</comment>
<sequence>VAGIDGLLDVGETSVSIVEATVAVWIGRLDATKVVVVLVDGLMGEGEVVIVGDSLTGTSTSLGRYSMLYVLK</sequence>
<protein>
    <submittedName>
        <fullName evidence="1">Uncharacterized protein</fullName>
    </submittedName>
</protein>
<proteinExistence type="predicted"/>
<gene>
    <name evidence="1" type="ORF">KI387_004740</name>
</gene>
<evidence type="ECO:0000313" key="2">
    <source>
        <dbReference type="Proteomes" id="UP000824469"/>
    </source>
</evidence>
<accession>A0AA38LKN8</accession>
<evidence type="ECO:0000313" key="1">
    <source>
        <dbReference type="EMBL" id="KAH9324562.1"/>
    </source>
</evidence>
<keyword evidence="2" id="KW-1185">Reference proteome</keyword>
<feature type="non-terminal residue" evidence="1">
    <location>
        <position position="72"/>
    </location>
</feature>
<reference evidence="1 2" key="1">
    <citation type="journal article" date="2021" name="Nat. Plants">
        <title>The Taxus genome provides insights into paclitaxel biosynthesis.</title>
        <authorList>
            <person name="Xiong X."/>
            <person name="Gou J."/>
            <person name="Liao Q."/>
            <person name="Li Y."/>
            <person name="Zhou Q."/>
            <person name="Bi G."/>
            <person name="Li C."/>
            <person name="Du R."/>
            <person name="Wang X."/>
            <person name="Sun T."/>
            <person name="Guo L."/>
            <person name="Liang H."/>
            <person name="Lu P."/>
            <person name="Wu Y."/>
            <person name="Zhang Z."/>
            <person name="Ro D.K."/>
            <person name="Shang Y."/>
            <person name="Huang S."/>
            <person name="Yan J."/>
        </authorList>
    </citation>
    <scope>NUCLEOTIDE SEQUENCE [LARGE SCALE GENOMIC DNA]</scope>
    <source>
        <strain evidence="1">Ta-2019</strain>
    </source>
</reference>